<dbReference type="PANTHER" id="PTHR24379">
    <property type="entry name" value="KRAB AND ZINC FINGER DOMAIN-CONTAINING"/>
    <property type="match status" value="1"/>
</dbReference>
<feature type="domain" description="ZAD" evidence="9">
    <location>
        <begin position="4"/>
        <end position="79"/>
    </location>
</feature>
<feature type="region of interest" description="Disordered" evidence="7">
    <location>
        <begin position="219"/>
        <end position="249"/>
    </location>
</feature>
<evidence type="ECO:0000259" key="8">
    <source>
        <dbReference type="PROSITE" id="PS50157"/>
    </source>
</evidence>
<dbReference type="VEuPathDB" id="VectorBase:AMAM016545"/>
<dbReference type="SUPFAM" id="SSF57716">
    <property type="entry name" value="Glucocorticoid receptor-like (DNA-binding domain)"/>
    <property type="match status" value="1"/>
</dbReference>
<dbReference type="Gene3D" id="3.40.1800.20">
    <property type="match status" value="1"/>
</dbReference>
<dbReference type="PROSITE" id="PS50157">
    <property type="entry name" value="ZINC_FINGER_C2H2_2"/>
    <property type="match status" value="4"/>
</dbReference>
<dbReference type="Pfam" id="PF07776">
    <property type="entry name" value="zf-AD"/>
    <property type="match status" value="1"/>
</dbReference>
<dbReference type="InterPro" id="IPR013087">
    <property type="entry name" value="Znf_C2H2_type"/>
</dbReference>
<sequence>MSSKHCRICYKLDQDDLISVRLMQDGISIEEMVLAITSISVSDDRRLPQNICLECLDRLREAFKLRQQCISTHDRLCAELESTHGVIVAEQSEQIKPEPDDVTSDDASIVIEKIEIDAYGEEDALDQESEQSDSRHADEEHYEAIEIINLACCGCAMRFSTRDELEEHATLHHRNGRMHPQSDTFHCTICNQSFPDQVMHDRHQEAINQNHQETIAAEEDEITDEDEQEYEVTESDRDGDWEEQTTQSKSAELLQKASVQSALCRIEEKNLLVISEEQQGYMIVELQSFRCCCCAELFATEQDLNKHLEKKRHSNNDTSDTSVSEMKYTCEHCGKRFAYWLVYVCHQRVRNQRQFYMCGLCNTLLDSKKRMISHMHMSDEHADYFKLSRACVADRYEAIKLSGVRCCCCKQYFDEEADRIEHLARMHGVSKAAVTNLPNSCTLCGRQFRSKRHLEIHLQYIQDVTQYYCKLCDFQTYNPRRMELHLHSGIHRDELSTTVQLKPLQNNLLKSSCLQYCCFEDCHKHFPDGPALKQHIHEAHEPALTTNRNQTKKLSQLLQSGSYHACNDCGVLFKNLSAFQAHRARRRSRQGLLCAVCGVSKTSRALLRIHERSHSGERPYRCKDCDKTFISNQTLLSHRRCHVTGTHKCDTCGN</sequence>
<dbReference type="InterPro" id="IPR036236">
    <property type="entry name" value="Znf_C2H2_sf"/>
</dbReference>
<feature type="domain" description="C2H2-type" evidence="8">
    <location>
        <begin position="592"/>
        <end position="619"/>
    </location>
</feature>
<dbReference type="AlphaFoldDB" id="A0A182SZG9"/>
<organism evidence="10 11">
    <name type="scientific">Anopheles maculatus</name>
    <dbReference type="NCBI Taxonomy" id="74869"/>
    <lineage>
        <taxon>Eukaryota</taxon>
        <taxon>Metazoa</taxon>
        <taxon>Ecdysozoa</taxon>
        <taxon>Arthropoda</taxon>
        <taxon>Hexapoda</taxon>
        <taxon>Insecta</taxon>
        <taxon>Pterygota</taxon>
        <taxon>Neoptera</taxon>
        <taxon>Endopterygota</taxon>
        <taxon>Diptera</taxon>
        <taxon>Nematocera</taxon>
        <taxon>Culicoidea</taxon>
        <taxon>Culicidae</taxon>
        <taxon>Anophelinae</taxon>
        <taxon>Anopheles</taxon>
        <taxon>Anopheles maculatus group</taxon>
    </lineage>
</organism>
<dbReference type="EnsemblMetazoa" id="AMAM016545-RA">
    <property type="protein sequence ID" value="AMAM016545-PA"/>
    <property type="gene ID" value="AMAM016545"/>
</dbReference>
<evidence type="ECO:0000256" key="2">
    <source>
        <dbReference type="ARBA" id="ARBA00022737"/>
    </source>
</evidence>
<dbReference type="PANTHER" id="PTHR24379:SF121">
    <property type="entry name" value="C2H2-TYPE DOMAIN-CONTAINING PROTEIN"/>
    <property type="match status" value="1"/>
</dbReference>
<dbReference type="GO" id="GO:0005634">
    <property type="term" value="C:nucleus"/>
    <property type="evidence" value="ECO:0007669"/>
    <property type="project" value="InterPro"/>
</dbReference>
<evidence type="ECO:0000256" key="6">
    <source>
        <dbReference type="PROSITE-ProRule" id="PRU01263"/>
    </source>
</evidence>
<dbReference type="SUPFAM" id="SSF57667">
    <property type="entry name" value="beta-beta-alpha zinc fingers"/>
    <property type="match status" value="3"/>
</dbReference>
<keyword evidence="4 6" id="KW-0862">Zinc</keyword>
<feature type="domain" description="C2H2-type" evidence="8">
    <location>
        <begin position="289"/>
        <end position="318"/>
    </location>
</feature>
<keyword evidence="3 5" id="KW-0863">Zinc-finger</keyword>
<keyword evidence="1 6" id="KW-0479">Metal-binding</keyword>
<dbReference type="GO" id="GO:0008270">
    <property type="term" value="F:zinc ion binding"/>
    <property type="evidence" value="ECO:0007669"/>
    <property type="project" value="UniProtKB-UniRule"/>
</dbReference>
<accession>A0A182SZG9</accession>
<evidence type="ECO:0000256" key="3">
    <source>
        <dbReference type="ARBA" id="ARBA00022771"/>
    </source>
</evidence>
<dbReference type="SMART" id="SM00355">
    <property type="entry name" value="ZnF_C2H2"/>
    <property type="match status" value="12"/>
</dbReference>
<feature type="binding site" evidence="6">
    <location>
        <position position="6"/>
    </location>
    <ligand>
        <name>Zn(2+)</name>
        <dbReference type="ChEBI" id="CHEBI:29105"/>
    </ligand>
</feature>
<keyword evidence="2" id="KW-0677">Repeat</keyword>
<dbReference type="InterPro" id="IPR012934">
    <property type="entry name" value="Znf_AD"/>
</dbReference>
<feature type="binding site" evidence="6">
    <location>
        <position position="9"/>
    </location>
    <ligand>
        <name>Zn(2+)</name>
        <dbReference type="ChEBI" id="CHEBI:29105"/>
    </ligand>
</feature>
<dbReference type="PROSITE" id="PS00028">
    <property type="entry name" value="ZINC_FINGER_C2H2_1"/>
    <property type="match status" value="5"/>
</dbReference>
<evidence type="ECO:0000313" key="11">
    <source>
        <dbReference type="Proteomes" id="UP000075901"/>
    </source>
</evidence>
<reference evidence="10" key="2">
    <citation type="submission" date="2020-05" db="UniProtKB">
        <authorList>
            <consortium name="EnsemblMetazoa"/>
        </authorList>
    </citation>
    <scope>IDENTIFICATION</scope>
    <source>
        <strain evidence="10">maculatus3</strain>
    </source>
</reference>
<keyword evidence="11" id="KW-1185">Reference proteome</keyword>
<dbReference type="Pfam" id="PF00096">
    <property type="entry name" value="zf-C2H2"/>
    <property type="match status" value="2"/>
</dbReference>
<evidence type="ECO:0000256" key="7">
    <source>
        <dbReference type="SAM" id="MobiDB-lite"/>
    </source>
</evidence>
<evidence type="ECO:0000256" key="4">
    <source>
        <dbReference type="ARBA" id="ARBA00022833"/>
    </source>
</evidence>
<dbReference type="Gene3D" id="3.30.160.60">
    <property type="entry name" value="Classic Zinc Finger"/>
    <property type="match status" value="5"/>
</dbReference>
<dbReference type="Proteomes" id="UP000075901">
    <property type="component" value="Unassembled WGS sequence"/>
</dbReference>
<proteinExistence type="predicted"/>
<dbReference type="SMART" id="SM00868">
    <property type="entry name" value="zf-AD"/>
    <property type="match status" value="1"/>
</dbReference>
<name>A0A182SZG9_9DIPT</name>
<feature type="binding site" evidence="6">
    <location>
        <position position="52"/>
    </location>
    <ligand>
        <name>Zn(2+)</name>
        <dbReference type="ChEBI" id="CHEBI:29105"/>
    </ligand>
</feature>
<evidence type="ECO:0000256" key="5">
    <source>
        <dbReference type="PROSITE-ProRule" id="PRU00042"/>
    </source>
</evidence>
<dbReference type="PROSITE" id="PS51915">
    <property type="entry name" value="ZAD"/>
    <property type="match status" value="1"/>
</dbReference>
<protein>
    <submittedName>
        <fullName evidence="10">Uncharacterized protein</fullName>
    </submittedName>
</protein>
<dbReference type="GO" id="GO:0030674">
    <property type="term" value="F:protein-macromolecule adaptor activity"/>
    <property type="evidence" value="ECO:0007669"/>
    <property type="project" value="UniProtKB-ARBA"/>
</dbReference>
<feature type="domain" description="C2H2-type" evidence="8">
    <location>
        <begin position="328"/>
        <end position="355"/>
    </location>
</feature>
<dbReference type="FunFam" id="3.30.160.60:FF:000688">
    <property type="entry name" value="zinc finger protein 197 isoform X1"/>
    <property type="match status" value="1"/>
</dbReference>
<feature type="domain" description="C2H2-type" evidence="8">
    <location>
        <begin position="620"/>
        <end position="642"/>
    </location>
</feature>
<feature type="binding site" evidence="6">
    <location>
        <position position="55"/>
    </location>
    <ligand>
        <name>Zn(2+)</name>
        <dbReference type="ChEBI" id="CHEBI:29105"/>
    </ligand>
</feature>
<evidence type="ECO:0000313" key="10">
    <source>
        <dbReference type="EnsemblMetazoa" id="AMAM016545-PA"/>
    </source>
</evidence>
<evidence type="ECO:0000259" key="9">
    <source>
        <dbReference type="PROSITE" id="PS51915"/>
    </source>
</evidence>
<evidence type="ECO:0000256" key="1">
    <source>
        <dbReference type="ARBA" id="ARBA00022723"/>
    </source>
</evidence>
<reference evidence="11" key="1">
    <citation type="submission" date="2013-09" db="EMBL/GenBank/DDBJ databases">
        <title>The Genome Sequence of Anopheles maculatus species B.</title>
        <authorList>
            <consortium name="The Broad Institute Genomics Platform"/>
            <person name="Neafsey D.E."/>
            <person name="Besansky N."/>
            <person name="Howell P."/>
            <person name="Walton C."/>
            <person name="Young S.K."/>
            <person name="Zeng Q."/>
            <person name="Gargeya S."/>
            <person name="Fitzgerald M."/>
            <person name="Haas B."/>
            <person name="Abouelleil A."/>
            <person name="Allen A.W."/>
            <person name="Alvarado L."/>
            <person name="Arachchi H.M."/>
            <person name="Berlin A.M."/>
            <person name="Chapman S.B."/>
            <person name="Gainer-Dewar J."/>
            <person name="Goldberg J."/>
            <person name="Griggs A."/>
            <person name="Gujja S."/>
            <person name="Hansen M."/>
            <person name="Howarth C."/>
            <person name="Imamovic A."/>
            <person name="Ireland A."/>
            <person name="Larimer J."/>
            <person name="McCowan C."/>
            <person name="Murphy C."/>
            <person name="Pearson M."/>
            <person name="Poon T.W."/>
            <person name="Priest M."/>
            <person name="Roberts A."/>
            <person name="Saif S."/>
            <person name="Shea T."/>
            <person name="Sisk P."/>
            <person name="Sykes S."/>
            <person name="Wortman J."/>
            <person name="Nusbaum C."/>
            <person name="Birren B."/>
        </authorList>
    </citation>
    <scope>NUCLEOTIDE SEQUENCE [LARGE SCALE GENOMIC DNA]</scope>
    <source>
        <strain evidence="11">maculatus3</strain>
    </source>
</reference>
<feature type="compositionally biased region" description="Acidic residues" evidence="7">
    <location>
        <begin position="219"/>
        <end position="243"/>
    </location>
</feature>